<keyword evidence="2" id="KW-0677">Repeat</keyword>
<evidence type="ECO:0000256" key="3">
    <source>
        <dbReference type="PROSITE-ProRule" id="PRU00221"/>
    </source>
</evidence>
<evidence type="ECO:0000259" key="5">
    <source>
        <dbReference type="Pfam" id="PF12265"/>
    </source>
</evidence>
<evidence type="ECO:0000313" key="6">
    <source>
        <dbReference type="EMBL" id="KAK7202040.1"/>
    </source>
</evidence>
<dbReference type="SUPFAM" id="SSF50978">
    <property type="entry name" value="WD40 repeat-like"/>
    <property type="match status" value="1"/>
</dbReference>
<feature type="repeat" description="WD" evidence="3">
    <location>
        <begin position="493"/>
        <end position="535"/>
    </location>
</feature>
<evidence type="ECO:0000313" key="7">
    <source>
        <dbReference type="Proteomes" id="UP001430356"/>
    </source>
</evidence>
<evidence type="ECO:0000256" key="2">
    <source>
        <dbReference type="ARBA" id="ARBA00022737"/>
    </source>
</evidence>
<feature type="compositionally biased region" description="Acidic residues" evidence="4">
    <location>
        <begin position="50"/>
        <end position="90"/>
    </location>
</feature>
<feature type="compositionally biased region" description="Acidic residues" evidence="4">
    <location>
        <begin position="123"/>
        <end position="133"/>
    </location>
</feature>
<name>A0AAW0FBN9_9TRYP</name>
<dbReference type="InterPro" id="IPR036322">
    <property type="entry name" value="WD40_repeat_dom_sf"/>
</dbReference>
<keyword evidence="1 3" id="KW-0853">WD repeat</keyword>
<feature type="region of interest" description="Disordered" evidence="4">
    <location>
        <begin position="1"/>
        <end position="103"/>
    </location>
</feature>
<dbReference type="Gene3D" id="2.130.10.10">
    <property type="entry name" value="YVTN repeat-like/Quinoprotein amine dehydrogenase"/>
    <property type="match status" value="1"/>
</dbReference>
<dbReference type="PROSITE" id="PS50082">
    <property type="entry name" value="WD_REPEATS_2"/>
    <property type="match status" value="1"/>
</dbReference>
<evidence type="ECO:0000256" key="4">
    <source>
        <dbReference type="SAM" id="MobiDB-lite"/>
    </source>
</evidence>
<dbReference type="InterPro" id="IPR001680">
    <property type="entry name" value="WD40_rpt"/>
</dbReference>
<dbReference type="AlphaFoldDB" id="A0AAW0FBN9"/>
<proteinExistence type="predicted"/>
<reference evidence="6 7" key="1">
    <citation type="journal article" date="2021" name="MBio">
        <title>A New Model Trypanosomatid, Novymonas esmeraldas: Genomic Perception of Its 'Candidatus Pandoraea novymonadis' Endosymbiont.</title>
        <authorList>
            <person name="Zakharova A."/>
            <person name="Saura A."/>
            <person name="Butenko A."/>
            <person name="Podesvova L."/>
            <person name="Warmusova S."/>
            <person name="Kostygov A.Y."/>
            <person name="Nenarokova A."/>
            <person name="Lukes J."/>
            <person name="Opperdoes F.R."/>
            <person name="Yurchenko V."/>
        </authorList>
    </citation>
    <scope>NUCLEOTIDE SEQUENCE [LARGE SCALE GENOMIC DNA]</scope>
    <source>
        <strain evidence="6 7">E262AT.01</strain>
    </source>
</reference>
<feature type="region of interest" description="Disordered" evidence="4">
    <location>
        <begin position="115"/>
        <end position="136"/>
    </location>
</feature>
<dbReference type="InterPro" id="IPR051972">
    <property type="entry name" value="Glutamate-rich_WD_repeat"/>
</dbReference>
<dbReference type="GO" id="GO:0005730">
    <property type="term" value="C:nucleolus"/>
    <property type="evidence" value="ECO:0007669"/>
    <property type="project" value="TreeGrafter"/>
</dbReference>
<dbReference type="Pfam" id="PF12265">
    <property type="entry name" value="CAF1C_H4-bd"/>
    <property type="match status" value="1"/>
</dbReference>
<dbReference type="SMART" id="SM00320">
    <property type="entry name" value="WD40"/>
    <property type="match status" value="5"/>
</dbReference>
<dbReference type="EMBL" id="JAECZO010000023">
    <property type="protein sequence ID" value="KAK7202040.1"/>
    <property type="molecule type" value="Genomic_DNA"/>
</dbReference>
<dbReference type="GO" id="GO:0042254">
    <property type="term" value="P:ribosome biogenesis"/>
    <property type="evidence" value="ECO:0007669"/>
    <property type="project" value="TreeGrafter"/>
</dbReference>
<dbReference type="Proteomes" id="UP001430356">
    <property type="component" value="Unassembled WGS sequence"/>
</dbReference>
<evidence type="ECO:0000256" key="1">
    <source>
        <dbReference type="ARBA" id="ARBA00022574"/>
    </source>
</evidence>
<feature type="domain" description="Histone-binding protein RBBP4-like N-terminal" evidence="5">
    <location>
        <begin position="163"/>
        <end position="227"/>
    </location>
</feature>
<dbReference type="PANTHER" id="PTHR45903:SF1">
    <property type="entry name" value="GLUTAMATE-RICH WD REPEAT-CONTAINING PROTEIN 1"/>
    <property type="match status" value="1"/>
</dbReference>
<sequence>MKRGAKRSSRDGEDVPGARARTKDATEMQKEEEERRQREQEEARLRAQLDEDDDDDSSWEDDEGAVEDVDDEEEEVIDASDEDEDDDEYAEFQKESSSAARMAKGIKSISFKEVGDTGAGADADADDDDDDEAGGAAGEVSVWRGELEEADAGEGQDGASVKLEFSNKAYDAFFQLRTEYPCLSFDVVRDNKDNHAKYPLSTLLVCGTQASEQARNELLVLHVTNMCRTKYDVASDNDSEEDYIGDGDASEEDEDDEAGEDVNDGEPVVHHRAIKHYGAANRVRCCPQNNPAGGSQLVAVWSDAGHVQVFDIESEARALTDFSNWSKEQAQSWKQQAAGGAGKKSQSLKFCTPSTSHKTEGYGLDWSPVQANTFASGDCAGSLFVWQPTDDGRWKSVASSTGRGAMSIEEIQWSPTQADVLIAARAGGVVEVWDTRDMRTSKLSFQADPSDINVADWNRARQASHLLATGADSGAVAVWDLRRISTPEPIQRIGLHKKAITSVEFAPHNESVLAVVSDDGCCTLWDLSLERDTSEEQEAVGELFSGKLKEYPDQLMFQHQGLIHPKEVHWHMQIPGLVVTTDYEGLNLFRPMNWRSLMR</sequence>
<feature type="compositionally biased region" description="Basic and acidic residues" evidence="4">
    <location>
        <begin position="21"/>
        <end position="49"/>
    </location>
</feature>
<organism evidence="6 7">
    <name type="scientific">Novymonas esmeraldas</name>
    <dbReference type="NCBI Taxonomy" id="1808958"/>
    <lineage>
        <taxon>Eukaryota</taxon>
        <taxon>Discoba</taxon>
        <taxon>Euglenozoa</taxon>
        <taxon>Kinetoplastea</taxon>
        <taxon>Metakinetoplastina</taxon>
        <taxon>Trypanosomatida</taxon>
        <taxon>Trypanosomatidae</taxon>
        <taxon>Novymonas</taxon>
    </lineage>
</organism>
<comment type="caution">
    <text evidence="6">The sequence shown here is derived from an EMBL/GenBank/DDBJ whole genome shotgun (WGS) entry which is preliminary data.</text>
</comment>
<feature type="compositionally biased region" description="Acidic residues" evidence="4">
    <location>
        <begin position="237"/>
        <end position="264"/>
    </location>
</feature>
<dbReference type="InterPro" id="IPR022052">
    <property type="entry name" value="Histone-bd_RBBP4-like_N"/>
</dbReference>
<keyword evidence="7" id="KW-1185">Reference proteome</keyword>
<protein>
    <submittedName>
        <fullName evidence="6">Ribosome assembly protein RRB1</fullName>
    </submittedName>
</protein>
<dbReference type="InterPro" id="IPR015943">
    <property type="entry name" value="WD40/YVTN_repeat-like_dom_sf"/>
</dbReference>
<accession>A0AAW0FBN9</accession>
<gene>
    <name evidence="6" type="ORF">NESM_000272500</name>
</gene>
<dbReference type="PANTHER" id="PTHR45903">
    <property type="entry name" value="GLUTAMATE-RICH WD REPEAT-CONTAINING PROTEIN 1"/>
    <property type="match status" value="1"/>
</dbReference>
<feature type="region of interest" description="Disordered" evidence="4">
    <location>
        <begin position="237"/>
        <end position="267"/>
    </location>
</feature>